<keyword evidence="2" id="KW-0611">Plant defense</keyword>
<dbReference type="EMBL" id="PKPP01000130">
    <property type="protein sequence ID" value="PWA97303.1"/>
    <property type="molecule type" value="Genomic_DNA"/>
</dbReference>
<gene>
    <name evidence="8" type="ORF">CTI12_AA030090</name>
</gene>
<keyword evidence="6" id="KW-0539">Nucleus</keyword>
<evidence type="ECO:0000259" key="7">
    <source>
        <dbReference type="PROSITE" id="PS51032"/>
    </source>
</evidence>
<accession>A0A2U1QH53</accession>
<evidence type="ECO:0000313" key="9">
    <source>
        <dbReference type="Proteomes" id="UP000245207"/>
    </source>
</evidence>
<evidence type="ECO:0000256" key="4">
    <source>
        <dbReference type="ARBA" id="ARBA00023125"/>
    </source>
</evidence>
<dbReference type="SMART" id="SM00380">
    <property type="entry name" value="AP2"/>
    <property type="match status" value="1"/>
</dbReference>
<dbReference type="GO" id="GO:0003677">
    <property type="term" value="F:DNA binding"/>
    <property type="evidence" value="ECO:0007669"/>
    <property type="project" value="UniProtKB-KW"/>
</dbReference>
<organism evidence="8 9">
    <name type="scientific">Artemisia annua</name>
    <name type="common">Sweet wormwood</name>
    <dbReference type="NCBI Taxonomy" id="35608"/>
    <lineage>
        <taxon>Eukaryota</taxon>
        <taxon>Viridiplantae</taxon>
        <taxon>Streptophyta</taxon>
        <taxon>Embryophyta</taxon>
        <taxon>Tracheophyta</taxon>
        <taxon>Spermatophyta</taxon>
        <taxon>Magnoliopsida</taxon>
        <taxon>eudicotyledons</taxon>
        <taxon>Gunneridae</taxon>
        <taxon>Pentapetalae</taxon>
        <taxon>asterids</taxon>
        <taxon>campanulids</taxon>
        <taxon>Asterales</taxon>
        <taxon>Asteraceae</taxon>
        <taxon>Asteroideae</taxon>
        <taxon>Anthemideae</taxon>
        <taxon>Artemisiinae</taxon>
        <taxon>Artemisia</taxon>
    </lineage>
</organism>
<dbReference type="Pfam" id="PF00847">
    <property type="entry name" value="AP2"/>
    <property type="match status" value="1"/>
</dbReference>
<evidence type="ECO:0000256" key="5">
    <source>
        <dbReference type="ARBA" id="ARBA00023163"/>
    </source>
</evidence>
<protein>
    <submittedName>
        <fullName evidence="8">DNA-binding domain-containing protein</fullName>
    </submittedName>
</protein>
<dbReference type="AlphaFoldDB" id="A0A2U1QH53"/>
<dbReference type="GO" id="GO:0009873">
    <property type="term" value="P:ethylene-activated signaling pathway"/>
    <property type="evidence" value="ECO:0007669"/>
    <property type="project" value="InterPro"/>
</dbReference>
<evidence type="ECO:0000313" key="8">
    <source>
        <dbReference type="EMBL" id="PWA97303.1"/>
    </source>
</evidence>
<dbReference type="PRINTS" id="PR00367">
    <property type="entry name" value="ETHRSPELEMNT"/>
</dbReference>
<dbReference type="InterPro" id="IPR044808">
    <property type="entry name" value="ERF_plant"/>
</dbReference>
<dbReference type="GO" id="GO:0006952">
    <property type="term" value="P:defense response"/>
    <property type="evidence" value="ECO:0007669"/>
    <property type="project" value="UniProtKB-KW"/>
</dbReference>
<dbReference type="Proteomes" id="UP000245207">
    <property type="component" value="Unassembled WGS sequence"/>
</dbReference>
<proteinExistence type="predicted"/>
<evidence type="ECO:0000256" key="6">
    <source>
        <dbReference type="ARBA" id="ARBA00023242"/>
    </source>
</evidence>
<dbReference type="Gene3D" id="3.30.730.10">
    <property type="entry name" value="AP2/ERF domain"/>
    <property type="match status" value="1"/>
</dbReference>
<keyword evidence="5" id="KW-0804">Transcription</keyword>
<dbReference type="SUPFAM" id="SSF54171">
    <property type="entry name" value="DNA-binding domain"/>
    <property type="match status" value="1"/>
</dbReference>
<dbReference type="OrthoDB" id="670255at2759"/>
<keyword evidence="9" id="KW-1185">Reference proteome</keyword>
<dbReference type="CDD" id="cd00018">
    <property type="entry name" value="AP2"/>
    <property type="match status" value="1"/>
</dbReference>
<comment type="subcellular location">
    <subcellularLocation>
        <location evidence="1">Nucleus</location>
    </subcellularLocation>
</comment>
<dbReference type="InterPro" id="IPR001471">
    <property type="entry name" value="AP2/ERF_dom"/>
</dbReference>
<evidence type="ECO:0000256" key="1">
    <source>
        <dbReference type="ARBA" id="ARBA00004123"/>
    </source>
</evidence>
<keyword evidence="3" id="KW-0805">Transcription regulation</keyword>
<reference evidence="8 9" key="1">
    <citation type="journal article" date="2018" name="Mol. Plant">
        <title>The genome of Artemisia annua provides insight into the evolution of Asteraceae family and artemisinin biosynthesis.</title>
        <authorList>
            <person name="Shen Q."/>
            <person name="Zhang L."/>
            <person name="Liao Z."/>
            <person name="Wang S."/>
            <person name="Yan T."/>
            <person name="Shi P."/>
            <person name="Liu M."/>
            <person name="Fu X."/>
            <person name="Pan Q."/>
            <person name="Wang Y."/>
            <person name="Lv Z."/>
            <person name="Lu X."/>
            <person name="Zhang F."/>
            <person name="Jiang W."/>
            <person name="Ma Y."/>
            <person name="Chen M."/>
            <person name="Hao X."/>
            <person name="Li L."/>
            <person name="Tang Y."/>
            <person name="Lv G."/>
            <person name="Zhou Y."/>
            <person name="Sun X."/>
            <person name="Brodelius P.E."/>
            <person name="Rose J.K.C."/>
            <person name="Tang K."/>
        </authorList>
    </citation>
    <scope>NUCLEOTIDE SEQUENCE [LARGE SCALE GENOMIC DNA]</scope>
    <source>
        <strain evidence="9">cv. Huhao1</strain>
        <tissue evidence="8">Leaf</tissue>
    </source>
</reference>
<name>A0A2U1QH53_ARTAN</name>
<keyword evidence="4 8" id="KW-0238">DNA-binding</keyword>
<dbReference type="InterPro" id="IPR036955">
    <property type="entry name" value="AP2/ERF_dom_sf"/>
</dbReference>
<sequence length="195" mass="22254">MDSSYLAYTTSNQYLPFNENDADEMAIYGMLAESSYNDQDLSNQTTYSPATKINYRGVRPRRWGKYAAEIRDSTRNGARVWLGTFDTPEEAALAYDQAAFVTRGQLAILNFPIETVYESLRAMDYRFEEGTSPVLALKNCHTMKRKAMVRAKKRKEAKLDDQDTNKNAVVFEDLGADYLEEILWLSESSETCGSW</sequence>
<dbReference type="PANTHER" id="PTHR31190:SF301">
    <property type="entry name" value="DNA-BINDING DOMAIN-CONTAINING PROTEIN-RELATED"/>
    <property type="match status" value="1"/>
</dbReference>
<dbReference type="InterPro" id="IPR016177">
    <property type="entry name" value="DNA-bd_dom_sf"/>
</dbReference>
<dbReference type="GO" id="GO:0003700">
    <property type="term" value="F:DNA-binding transcription factor activity"/>
    <property type="evidence" value="ECO:0007669"/>
    <property type="project" value="InterPro"/>
</dbReference>
<dbReference type="FunFam" id="3.30.730.10:FF:000001">
    <property type="entry name" value="Ethylene-responsive transcription factor 2"/>
    <property type="match status" value="1"/>
</dbReference>
<comment type="caution">
    <text evidence="8">The sequence shown here is derived from an EMBL/GenBank/DDBJ whole genome shotgun (WGS) entry which is preliminary data.</text>
</comment>
<evidence type="ECO:0000256" key="2">
    <source>
        <dbReference type="ARBA" id="ARBA00022821"/>
    </source>
</evidence>
<evidence type="ECO:0000256" key="3">
    <source>
        <dbReference type="ARBA" id="ARBA00023015"/>
    </source>
</evidence>
<dbReference type="PROSITE" id="PS51032">
    <property type="entry name" value="AP2_ERF"/>
    <property type="match status" value="1"/>
</dbReference>
<dbReference type="STRING" id="35608.A0A2U1QH53"/>
<feature type="domain" description="AP2/ERF" evidence="7">
    <location>
        <begin position="54"/>
        <end position="112"/>
    </location>
</feature>
<dbReference type="PANTHER" id="PTHR31190">
    <property type="entry name" value="DNA-BINDING DOMAIN"/>
    <property type="match status" value="1"/>
</dbReference>
<dbReference type="GO" id="GO:0005634">
    <property type="term" value="C:nucleus"/>
    <property type="evidence" value="ECO:0007669"/>
    <property type="project" value="UniProtKB-SubCell"/>
</dbReference>